<feature type="transmembrane region" description="Helical" evidence="1">
    <location>
        <begin position="82"/>
        <end position="105"/>
    </location>
</feature>
<reference evidence="2 3" key="1">
    <citation type="submission" date="2022-05" db="EMBL/GenBank/DDBJ databases">
        <title>Sporolactobacillus sp nov CPB3-1, isolated from tree bark (Mangifera indica L.).</title>
        <authorList>
            <person name="Phuengjayaem S."/>
            <person name="Tanasupawat S."/>
        </authorList>
    </citation>
    <scope>NUCLEOTIDE SEQUENCE [LARGE SCALE GENOMIC DNA]</scope>
    <source>
        <strain evidence="2 3">CPB3-1</strain>
    </source>
</reference>
<dbReference type="RefSeq" id="WP_249097925.1">
    <property type="nucleotide sequence ID" value="NZ_JAMAST010000002.1"/>
</dbReference>
<accession>A0ABT0M8P7</accession>
<evidence type="ECO:0000313" key="2">
    <source>
        <dbReference type="EMBL" id="MCL1630998.1"/>
    </source>
</evidence>
<keyword evidence="1" id="KW-0812">Transmembrane</keyword>
<name>A0ABT0M8P7_9BACL</name>
<keyword evidence="3" id="KW-1185">Reference proteome</keyword>
<feature type="transmembrane region" description="Helical" evidence="1">
    <location>
        <begin position="53"/>
        <end position="70"/>
    </location>
</feature>
<feature type="transmembrane region" description="Helical" evidence="1">
    <location>
        <begin position="125"/>
        <end position="145"/>
    </location>
</feature>
<organism evidence="2 3">
    <name type="scientific">Sporolactobacillus mangiferae</name>
    <dbReference type="NCBI Taxonomy" id="2940498"/>
    <lineage>
        <taxon>Bacteria</taxon>
        <taxon>Bacillati</taxon>
        <taxon>Bacillota</taxon>
        <taxon>Bacilli</taxon>
        <taxon>Bacillales</taxon>
        <taxon>Sporolactobacillaceae</taxon>
        <taxon>Sporolactobacillus</taxon>
    </lineage>
</organism>
<comment type="caution">
    <text evidence="2">The sequence shown here is derived from an EMBL/GenBank/DDBJ whole genome shotgun (WGS) entry which is preliminary data.</text>
</comment>
<sequence length="167" mass="19095">MFLVLGSILMIAVLINQLREKPLTGRLYRQPIALLLCAGCALSTMLPLPMIDWMMLSVIFIFSFALGLIQGRFTSLLNRDGAWFLAGSIMSVFIWSLSVPTRMVLRTLSIHYLSMTPSLNGSSSFIVYLLFISGFLFGRYSMLMVRYPFLLKNMGKNERKLRRLRVR</sequence>
<evidence type="ECO:0008006" key="4">
    <source>
        <dbReference type="Google" id="ProtNLM"/>
    </source>
</evidence>
<dbReference type="EMBL" id="JAMAST010000002">
    <property type="protein sequence ID" value="MCL1630998.1"/>
    <property type="molecule type" value="Genomic_DNA"/>
</dbReference>
<proteinExistence type="predicted"/>
<evidence type="ECO:0000256" key="1">
    <source>
        <dbReference type="SAM" id="Phobius"/>
    </source>
</evidence>
<gene>
    <name evidence="2" type="ORF">M3N64_03435</name>
</gene>
<evidence type="ECO:0000313" key="3">
    <source>
        <dbReference type="Proteomes" id="UP001203004"/>
    </source>
</evidence>
<keyword evidence="1" id="KW-1133">Transmembrane helix</keyword>
<keyword evidence="1" id="KW-0472">Membrane</keyword>
<dbReference type="Proteomes" id="UP001203004">
    <property type="component" value="Unassembled WGS sequence"/>
</dbReference>
<protein>
    <recommendedName>
        <fullName evidence="4">DUF1453 domain-containing protein</fullName>
    </recommendedName>
</protein>